<dbReference type="NCBIfam" id="TIGR03992">
    <property type="entry name" value="Arch_glmU"/>
    <property type="match status" value="1"/>
</dbReference>
<evidence type="ECO:0000259" key="12">
    <source>
        <dbReference type="Pfam" id="PF25087"/>
    </source>
</evidence>
<dbReference type="UniPathway" id="UPA00113">
    <property type="reaction ID" value="UER00532"/>
</dbReference>
<dbReference type="EC" id="2.7.7.23" evidence="13"/>
<dbReference type="EC" id="2.3.1.157" evidence="13"/>
<comment type="pathway">
    <text evidence="2">Nucleotide-sugar biosynthesis; UDP-N-acetyl-alpha-D-glucosamine biosynthesis; UDP-N-acetyl-alpha-D-glucosamine from N-acetyl-alpha-D-glucosamine 1-phosphate: step 1/1.</text>
</comment>
<dbReference type="InterPro" id="IPR029044">
    <property type="entry name" value="Nucleotide-diphossugar_trans"/>
</dbReference>
<evidence type="ECO:0000256" key="10">
    <source>
        <dbReference type="ARBA" id="ARBA00048493"/>
    </source>
</evidence>
<dbReference type="AlphaFoldDB" id="A0A0W0GJM2"/>
<sequence length="387" mass="40693">MRPLTGTRPKVMLPVAGKPILEHLLTECAAAGAGDFILVVGYHDEAVRNYFTDGSKWGVNIRYVIQRQPAGTADALRQSSHLLGTAFVLLNGDIMLKSVDIVPLISAETNLISIVELPNVEGKGVIETRGGQVVRLYEKCTNPPTRLANAGVYHFTGDILKFVQQTPISPRGEYEITDTVQALIDAGIPVGYRLVSTWSELSYPWDLLQANESALANCPPSVEGMIEPGATITGSVAIGDGSLIKAGSYITGPVKIGRNCVIGPNCHIRPATDIGDDCHIGSGVEIKNSIIMTGTRIPHLSYVGDSIIGQNCNLGAGTQIANLRLDKKTIAVNGINTGRQKLGGIFGDGVVTGINASINPGTMVGHRARIGPGAAAKGVLAPGATVY</sequence>
<comment type="caution">
    <text evidence="13">The sequence shown here is derived from an EMBL/GenBank/DDBJ whole genome shotgun (WGS) entry which is preliminary data.</text>
</comment>
<comment type="catalytic activity">
    <reaction evidence="9">
        <text>alpha-D-glucosamine 1-phosphate + acetyl-CoA = N-acetyl-alpha-D-glucosamine 1-phosphate + CoA + H(+)</text>
        <dbReference type="Rhea" id="RHEA:13725"/>
        <dbReference type="ChEBI" id="CHEBI:15378"/>
        <dbReference type="ChEBI" id="CHEBI:57287"/>
        <dbReference type="ChEBI" id="CHEBI:57288"/>
        <dbReference type="ChEBI" id="CHEBI:57776"/>
        <dbReference type="ChEBI" id="CHEBI:58516"/>
        <dbReference type="EC" id="2.3.1.157"/>
    </reaction>
</comment>
<evidence type="ECO:0000256" key="2">
    <source>
        <dbReference type="ARBA" id="ARBA00005208"/>
    </source>
</evidence>
<dbReference type="GO" id="GO:0003977">
    <property type="term" value="F:UDP-N-acetylglucosamine diphosphorylase activity"/>
    <property type="evidence" value="ECO:0007669"/>
    <property type="project" value="UniProtKB-EC"/>
</dbReference>
<evidence type="ECO:0000313" key="13">
    <source>
        <dbReference type="EMBL" id="KTB48753.1"/>
    </source>
</evidence>
<keyword evidence="8 13" id="KW-0012">Acyltransferase</keyword>
<dbReference type="SUPFAM" id="SSF51161">
    <property type="entry name" value="Trimeric LpxA-like enzymes"/>
    <property type="match status" value="1"/>
</dbReference>
<protein>
    <submittedName>
        <fullName evidence="13">UDP-N-acetylglucosamine diphosphorylase/glucosamine-1-phosphate N-acetyltransferase</fullName>
        <ecNumber evidence="13">2.3.1.157</ecNumber>
        <ecNumber evidence="13">2.7.7.23</ecNumber>
    </submittedName>
</protein>
<dbReference type="InterPro" id="IPR023915">
    <property type="entry name" value="Bifunctiontional_GlmU_arc-type"/>
</dbReference>
<comment type="pathway">
    <text evidence="1">Nucleotide-sugar biosynthesis; UDP-N-acetyl-alpha-D-glucosamine biosynthesis; N-acetyl-alpha-D-glucosamine 1-phosphate from alpha-D-glucosamine 6-phosphate (route II): step 2/2.</text>
</comment>
<comment type="catalytic activity">
    <reaction evidence="10">
        <text>N-acetyl-alpha-D-glucosamine 1-phosphate + UTP + H(+) = UDP-N-acetyl-alpha-D-glucosamine + diphosphate</text>
        <dbReference type="Rhea" id="RHEA:13509"/>
        <dbReference type="ChEBI" id="CHEBI:15378"/>
        <dbReference type="ChEBI" id="CHEBI:33019"/>
        <dbReference type="ChEBI" id="CHEBI:46398"/>
        <dbReference type="ChEBI" id="CHEBI:57705"/>
        <dbReference type="ChEBI" id="CHEBI:57776"/>
        <dbReference type="EC" id="2.7.7.23"/>
    </reaction>
</comment>
<keyword evidence="7" id="KW-0511">Multifunctional enzyme</keyword>
<dbReference type="GO" id="GO:0006048">
    <property type="term" value="P:UDP-N-acetylglucosamine biosynthetic process"/>
    <property type="evidence" value="ECO:0007669"/>
    <property type="project" value="UniProtKB-UniPathway"/>
</dbReference>
<evidence type="ECO:0000256" key="4">
    <source>
        <dbReference type="ARBA" id="ARBA00007947"/>
    </source>
</evidence>
<dbReference type="EMBL" id="LFDV01000002">
    <property type="protein sequence ID" value="KTB48753.1"/>
    <property type="molecule type" value="Genomic_DNA"/>
</dbReference>
<dbReference type="InterPro" id="IPR056729">
    <property type="entry name" value="GMPPB_C"/>
</dbReference>
<dbReference type="GO" id="GO:0019134">
    <property type="term" value="F:glucosamine-1-phosphate N-acetyltransferase activity"/>
    <property type="evidence" value="ECO:0007669"/>
    <property type="project" value="UniProtKB-EC"/>
</dbReference>
<evidence type="ECO:0000256" key="6">
    <source>
        <dbReference type="ARBA" id="ARBA00022695"/>
    </source>
</evidence>
<dbReference type="Gene3D" id="2.160.10.10">
    <property type="entry name" value="Hexapeptide repeat proteins"/>
    <property type="match status" value="1"/>
</dbReference>
<dbReference type="Proteomes" id="UP000053947">
    <property type="component" value="Unassembled WGS sequence"/>
</dbReference>
<dbReference type="Gene3D" id="3.90.550.10">
    <property type="entry name" value="Spore Coat Polysaccharide Biosynthesis Protein SpsA, Chain A"/>
    <property type="match status" value="1"/>
</dbReference>
<evidence type="ECO:0000256" key="7">
    <source>
        <dbReference type="ARBA" id="ARBA00023268"/>
    </source>
</evidence>
<dbReference type="Pfam" id="PF00483">
    <property type="entry name" value="NTP_transferase"/>
    <property type="match status" value="1"/>
</dbReference>
<feature type="domain" description="Mannose-1-phosphate guanyltransferase C-terminal" evidence="12">
    <location>
        <begin position="250"/>
        <end position="323"/>
    </location>
</feature>
<evidence type="ECO:0000256" key="8">
    <source>
        <dbReference type="ARBA" id="ARBA00023315"/>
    </source>
</evidence>
<feature type="domain" description="Nucleotidyl transferase" evidence="11">
    <location>
        <begin position="1"/>
        <end position="214"/>
    </location>
</feature>
<proteinExistence type="inferred from homology"/>
<dbReference type="InterPro" id="IPR005835">
    <property type="entry name" value="NTP_transferase_dom"/>
</dbReference>
<dbReference type="CDD" id="cd05636">
    <property type="entry name" value="LbH_G1P_TT_C_like"/>
    <property type="match status" value="1"/>
</dbReference>
<dbReference type="PANTHER" id="PTHR43584">
    <property type="entry name" value="NUCLEOTIDYL TRANSFERASE"/>
    <property type="match status" value="1"/>
</dbReference>
<evidence type="ECO:0000256" key="5">
    <source>
        <dbReference type="ARBA" id="ARBA00022679"/>
    </source>
</evidence>
<reference evidence="13 14" key="1">
    <citation type="submission" date="2015-06" db="EMBL/GenBank/DDBJ databases">
        <title>Genome sequence of the organohalide-respiring Dehalogenimonas alkenigignens type strain (IP3-3T).</title>
        <authorList>
            <person name="Key T.A."/>
            <person name="Richmond D.P."/>
            <person name="Bowman K.S."/>
            <person name="Cho Y.-J."/>
            <person name="Chun J."/>
            <person name="da Costa M.S."/>
            <person name="Rainey F.A."/>
            <person name="Moe W.M."/>
        </authorList>
    </citation>
    <scope>NUCLEOTIDE SEQUENCE [LARGE SCALE GENOMIC DNA]</scope>
    <source>
        <strain evidence="13 14">IP3-3</strain>
    </source>
</reference>
<dbReference type="PATRIC" id="fig|1217799.6.peg.1649"/>
<keyword evidence="6 13" id="KW-0548">Nucleotidyltransferase</keyword>
<keyword evidence="5 13" id="KW-0808">Transferase</keyword>
<gene>
    <name evidence="13" type="ORF">DEALK_16000</name>
</gene>
<dbReference type="CDD" id="cd04181">
    <property type="entry name" value="NTP_transferase"/>
    <property type="match status" value="1"/>
</dbReference>
<dbReference type="Pfam" id="PF25087">
    <property type="entry name" value="GMPPB_C"/>
    <property type="match status" value="1"/>
</dbReference>
<evidence type="ECO:0000313" key="14">
    <source>
        <dbReference type="Proteomes" id="UP000053947"/>
    </source>
</evidence>
<evidence type="ECO:0000259" key="11">
    <source>
        <dbReference type="Pfam" id="PF00483"/>
    </source>
</evidence>
<evidence type="ECO:0000256" key="9">
    <source>
        <dbReference type="ARBA" id="ARBA00048247"/>
    </source>
</evidence>
<organism evidence="13 14">
    <name type="scientific">Dehalogenimonas alkenigignens</name>
    <dbReference type="NCBI Taxonomy" id="1217799"/>
    <lineage>
        <taxon>Bacteria</taxon>
        <taxon>Bacillati</taxon>
        <taxon>Chloroflexota</taxon>
        <taxon>Dehalococcoidia</taxon>
        <taxon>Dehalococcoidales</taxon>
        <taxon>Dehalococcoidaceae</taxon>
        <taxon>Dehalogenimonas</taxon>
    </lineage>
</organism>
<comment type="similarity">
    <text evidence="4">In the N-terminal section; belongs to the N-acetylglucosamine-1-phosphate uridyltransferase family.</text>
</comment>
<dbReference type="InterPro" id="IPR011004">
    <property type="entry name" value="Trimer_LpxA-like_sf"/>
</dbReference>
<name>A0A0W0GJM2_9CHLR</name>
<comment type="similarity">
    <text evidence="3">In the C-terminal section; belongs to the transferase hexapeptide repeat family.</text>
</comment>
<dbReference type="STRING" id="1217799.DEALK_16000"/>
<accession>A0A0W0GJM2</accession>
<evidence type="ECO:0000256" key="3">
    <source>
        <dbReference type="ARBA" id="ARBA00007707"/>
    </source>
</evidence>
<keyword evidence="14" id="KW-1185">Reference proteome</keyword>
<dbReference type="SUPFAM" id="SSF53448">
    <property type="entry name" value="Nucleotide-diphospho-sugar transferases"/>
    <property type="match status" value="1"/>
</dbReference>
<dbReference type="PANTHER" id="PTHR43584:SF8">
    <property type="entry name" value="N-ACETYLMURAMATE ALPHA-1-PHOSPHATE URIDYLYLTRANSFERASE"/>
    <property type="match status" value="1"/>
</dbReference>
<dbReference type="InterPro" id="IPR050065">
    <property type="entry name" value="GlmU-like"/>
</dbReference>
<evidence type="ECO:0000256" key="1">
    <source>
        <dbReference type="ARBA" id="ARBA00005166"/>
    </source>
</evidence>